<evidence type="ECO:0000256" key="1">
    <source>
        <dbReference type="SAM" id="Phobius"/>
    </source>
</evidence>
<dbReference type="Gene3D" id="2.60.120.1440">
    <property type="match status" value="1"/>
</dbReference>
<dbReference type="Pfam" id="PF04773">
    <property type="entry name" value="FecR"/>
    <property type="match status" value="1"/>
</dbReference>
<keyword evidence="5" id="KW-1185">Reference proteome</keyword>
<proteinExistence type="predicted"/>
<dbReference type="InterPro" id="IPR006860">
    <property type="entry name" value="FecR"/>
</dbReference>
<dbReference type="PIRSF" id="PIRSF018266">
    <property type="entry name" value="FecR"/>
    <property type="match status" value="1"/>
</dbReference>
<dbReference type="AlphaFoldDB" id="A0A1E3LYW8"/>
<dbReference type="PANTHER" id="PTHR30273">
    <property type="entry name" value="PERIPLASMIC SIGNAL SENSOR AND SIGMA FACTOR ACTIVATOR FECR-RELATED"/>
    <property type="match status" value="1"/>
</dbReference>
<protein>
    <recommendedName>
        <fullName evidence="6">FecR protein domain-containing protein</fullName>
    </recommendedName>
</protein>
<keyword evidence="1" id="KW-0472">Membrane</keyword>
<dbReference type="GO" id="GO:0016989">
    <property type="term" value="F:sigma factor antagonist activity"/>
    <property type="evidence" value="ECO:0007669"/>
    <property type="project" value="TreeGrafter"/>
</dbReference>
<name>A0A1E3LYW8_9SPHN</name>
<evidence type="ECO:0000313" key="4">
    <source>
        <dbReference type="EMBL" id="ODP39012.1"/>
    </source>
</evidence>
<evidence type="ECO:0000259" key="2">
    <source>
        <dbReference type="Pfam" id="PF04773"/>
    </source>
</evidence>
<gene>
    <name evidence="4" type="ORF">BFL28_12515</name>
</gene>
<keyword evidence="1" id="KW-1133">Transmembrane helix</keyword>
<dbReference type="RefSeq" id="WP_069319345.1">
    <property type="nucleotide sequence ID" value="NZ_MDDS01000009.1"/>
</dbReference>
<keyword evidence="1" id="KW-0812">Transmembrane</keyword>
<evidence type="ECO:0000259" key="3">
    <source>
        <dbReference type="Pfam" id="PF16220"/>
    </source>
</evidence>
<organism evidence="4 5">
    <name type="scientific">Sphingomonas turrisvirgatae</name>
    <dbReference type="NCBI Taxonomy" id="1888892"/>
    <lineage>
        <taxon>Bacteria</taxon>
        <taxon>Pseudomonadati</taxon>
        <taxon>Pseudomonadota</taxon>
        <taxon>Alphaproteobacteria</taxon>
        <taxon>Sphingomonadales</taxon>
        <taxon>Sphingomonadaceae</taxon>
        <taxon>Sphingomonas</taxon>
    </lineage>
</organism>
<comment type="caution">
    <text evidence="4">The sequence shown here is derived from an EMBL/GenBank/DDBJ whole genome shotgun (WGS) entry which is preliminary data.</text>
</comment>
<feature type="domain" description="FecR N-terminal" evidence="3">
    <location>
        <begin position="18"/>
        <end position="57"/>
    </location>
</feature>
<accession>A0A1E3LYW8</accession>
<dbReference type="PANTHER" id="PTHR30273:SF2">
    <property type="entry name" value="PROTEIN FECR"/>
    <property type="match status" value="1"/>
</dbReference>
<feature type="transmembrane region" description="Helical" evidence="1">
    <location>
        <begin position="90"/>
        <end position="110"/>
    </location>
</feature>
<dbReference type="Pfam" id="PF16220">
    <property type="entry name" value="DUF4880"/>
    <property type="match status" value="1"/>
</dbReference>
<feature type="domain" description="FecR protein" evidence="2">
    <location>
        <begin position="138"/>
        <end position="230"/>
    </location>
</feature>
<dbReference type="InterPro" id="IPR032623">
    <property type="entry name" value="FecR_N"/>
</dbReference>
<evidence type="ECO:0000313" key="5">
    <source>
        <dbReference type="Proteomes" id="UP000094487"/>
    </source>
</evidence>
<dbReference type="STRING" id="1888892.BFL28_12515"/>
<sequence>MSDHSPVATPWQASPVCEAAAAWALQQERGDLSDAERRRFTAWLAEDEAHAAAYDDAVWALSVTARHAGAPELLALRESALAARGSRKRMWGWTAAVGAVAAGLVAVLTFTTTPQVEVAPPSSQSTLADANAGLSDRAYRTAVGERSVISLPDGSVATLDTDSQLRVGYSDRERAVYLLKGQALFQVAHGKPQPFRVYARGQRITAVGTVFNVRLEGDRVRVAMVEGVVKVSARALPGTLPGAPAREVTLTAGEETVAAPAAPMVVRPVAVREVAAWRGGQLIFNDVPLADAIAEVNRYTVRPIALADAAVGRYRVSGVFTSTDPEAFARAMTEVLPVEMTRAERGELALRERD</sequence>
<evidence type="ECO:0008006" key="6">
    <source>
        <dbReference type="Google" id="ProtNLM"/>
    </source>
</evidence>
<dbReference type="InterPro" id="IPR012373">
    <property type="entry name" value="Ferrdict_sens_TM"/>
</dbReference>
<reference evidence="4 5" key="1">
    <citation type="submission" date="2016-08" db="EMBL/GenBank/DDBJ databases">
        <title>Draft genome of the agarase producing Sphingomonas sp. MCT13.</title>
        <authorList>
            <person name="D'Andrea M.M."/>
            <person name="Rossolini G.M."/>
            <person name="Thaller M.C."/>
        </authorList>
    </citation>
    <scope>NUCLEOTIDE SEQUENCE [LARGE SCALE GENOMIC DNA]</scope>
    <source>
        <strain evidence="4 5">MCT13</strain>
    </source>
</reference>
<dbReference type="EMBL" id="MDDS01000009">
    <property type="protein sequence ID" value="ODP39012.1"/>
    <property type="molecule type" value="Genomic_DNA"/>
</dbReference>
<dbReference type="Proteomes" id="UP000094487">
    <property type="component" value="Unassembled WGS sequence"/>
</dbReference>
<dbReference type="Gene3D" id="3.55.50.30">
    <property type="match status" value="1"/>
</dbReference>